<dbReference type="AlphaFoldDB" id="A0A428YLB3"/>
<evidence type="ECO:0000313" key="3">
    <source>
        <dbReference type="Proteomes" id="UP000287547"/>
    </source>
</evidence>
<organism evidence="2 3">
    <name type="scientific">Kibdelosporangium aridum</name>
    <dbReference type="NCBI Taxonomy" id="2030"/>
    <lineage>
        <taxon>Bacteria</taxon>
        <taxon>Bacillati</taxon>
        <taxon>Actinomycetota</taxon>
        <taxon>Actinomycetes</taxon>
        <taxon>Pseudonocardiales</taxon>
        <taxon>Pseudonocardiaceae</taxon>
        <taxon>Kibdelosporangium</taxon>
    </lineage>
</organism>
<evidence type="ECO:0000259" key="1">
    <source>
        <dbReference type="Pfam" id="PF13936"/>
    </source>
</evidence>
<dbReference type="Proteomes" id="UP000287547">
    <property type="component" value="Unassembled WGS sequence"/>
</dbReference>
<feature type="domain" description="Transposase IS30-like HTH" evidence="1">
    <location>
        <begin position="84"/>
        <end position="125"/>
    </location>
</feature>
<dbReference type="EMBL" id="QHKI01000074">
    <property type="protein sequence ID" value="RSM68637.1"/>
    <property type="molecule type" value="Genomic_DNA"/>
</dbReference>
<gene>
    <name evidence="2" type="ORF">DMH04_47005</name>
</gene>
<evidence type="ECO:0000313" key="2">
    <source>
        <dbReference type="EMBL" id="RSM68637.1"/>
    </source>
</evidence>
<reference evidence="2 3" key="1">
    <citation type="submission" date="2018-05" db="EMBL/GenBank/DDBJ databases">
        <title>Evolution of GPA BGCs.</title>
        <authorList>
            <person name="Waglechner N."/>
            <person name="Wright G.D."/>
        </authorList>
    </citation>
    <scope>NUCLEOTIDE SEQUENCE [LARGE SCALE GENOMIC DNA]</scope>
    <source>
        <strain evidence="2 3">A82846</strain>
    </source>
</reference>
<sequence length="127" mass="14273">MVQGLWMAKRDSGRVRAGVRRDTSRCGRRLAVERAAYVALVDQGVGHCEAARRVNYRTVRCWRAAPRAAAEAAVVASPRSMSSRFLSLDERIVIADRLHWPGMSLRAIATRLGRAVWTISRELVRDQ</sequence>
<accession>A0A428YLB3</accession>
<proteinExistence type="predicted"/>
<protein>
    <recommendedName>
        <fullName evidence="1">Transposase IS30-like HTH domain-containing protein</fullName>
    </recommendedName>
</protein>
<dbReference type="Pfam" id="PF13936">
    <property type="entry name" value="HTH_38"/>
    <property type="match status" value="1"/>
</dbReference>
<name>A0A428YLB3_KIBAR</name>
<dbReference type="InterPro" id="IPR025246">
    <property type="entry name" value="IS30-like_HTH"/>
</dbReference>
<comment type="caution">
    <text evidence="2">The sequence shown here is derived from an EMBL/GenBank/DDBJ whole genome shotgun (WGS) entry which is preliminary data.</text>
</comment>